<dbReference type="EMBL" id="JAAGWY010000001">
    <property type="protein sequence ID" value="NEN04297.1"/>
    <property type="molecule type" value="Genomic_DNA"/>
</dbReference>
<comment type="caution">
    <text evidence="1">The sequence shown here is derived from an EMBL/GenBank/DDBJ whole genome shotgun (WGS) entry which is preliminary data.</text>
</comment>
<organism evidence="1 2">
    <name type="scientific">Leifsonia tongyongensis</name>
    <dbReference type="NCBI Taxonomy" id="1268043"/>
    <lineage>
        <taxon>Bacteria</taxon>
        <taxon>Bacillati</taxon>
        <taxon>Actinomycetota</taxon>
        <taxon>Actinomycetes</taxon>
        <taxon>Micrococcales</taxon>
        <taxon>Microbacteriaceae</taxon>
        <taxon>Leifsonia</taxon>
    </lineage>
</organism>
<dbReference type="RefSeq" id="WP_163287444.1">
    <property type="nucleotide sequence ID" value="NZ_JAAGWY010000001.1"/>
</dbReference>
<gene>
    <name evidence="1" type="ORF">G3T36_00270</name>
</gene>
<protein>
    <submittedName>
        <fullName evidence="1">Histone deacetylase</fullName>
    </submittedName>
</protein>
<evidence type="ECO:0000313" key="2">
    <source>
        <dbReference type="Proteomes" id="UP000474967"/>
    </source>
</evidence>
<reference evidence="1 2" key="1">
    <citation type="journal article" date="2014" name="J. Microbiol.">
        <title>Diaminobutyricibacter tongyongensis gen. nov., sp. nov. and Homoserinibacter gongjuensis gen. nov., sp. nov. belong to the family Microbacteriaceae.</title>
        <authorList>
            <person name="Kim S.J."/>
            <person name="Ahn J.H."/>
            <person name="Weon H.Y."/>
            <person name="Hamada M."/>
            <person name="Suzuki K."/>
            <person name="Kwon S.W."/>
        </authorList>
    </citation>
    <scope>NUCLEOTIDE SEQUENCE [LARGE SCALE GENOMIC DNA]</scope>
    <source>
        <strain evidence="1 2">NBRC 108724</strain>
    </source>
</reference>
<evidence type="ECO:0000313" key="1">
    <source>
        <dbReference type="EMBL" id="NEN04297.1"/>
    </source>
</evidence>
<name>A0A6L9XSM4_9MICO</name>
<proteinExistence type="predicted"/>
<keyword evidence="2" id="KW-1185">Reference proteome</keyword>
<dbReference type="AlphaFoldDB" id="A0A6L9XSM4"/>
<dbReference type="Gene3D" id="3.10.490.10">
    <property type="entry name" value="Gamma-glutamyl cyclotransferase-like"/>
    <property type="match status" value="1"/>
</dbReference>
<accession>A0A6L9XSM4</accession>
<dbReference type="Proteomes" id="UP000474967">
    <property type="component" value="Unassembled WGS sequence"/>
</dbReference>
<sequence>MDRVWYVAYGTNLSSARFRCYLVGGRPEGGSRIYPGCRDRTEPGGDVSVDFPGSLAFIGRSSVWGGGTAVFHPQGSGRVAGRAYLVTAEQCTDLLAQESRQLPGADLDLDPLWRSDRLVLGPGRYQTVVRMGTRGGLPMVTFTCDREDDLAAPARAYLRVMAAGLRESRAWSSARIALYLARIAGAERVGTPDAIAAIVA</sequence>